<gene>
    <name evidence="3" type="primary">PmlGA01_120029500</name>
    <name evidence="3" type="ORF">PMLGA01_120029500</name>
</gene>
<evidence type="ECO:0000256" key="2">
    <source>
        <dbReference type="SAM" id="Phobius"/>
    </source>
</evidence>
<reference evidence="3 4" key="1">
    <citation type="submission" date="2016-06" db="EMBL/GenBank/DDBJ databases">
        <authorList>
            <consortium name="Pathogen Informatics"/>
        </authorList>
    </citation>
    <scope>NUCLEOTIDE SEQUENCE [LARGE SCALE GENOMIC DNA]</scope>
    <source>
        <strain evidence="3">PmlGA01</strain>
    </source>
</reference>
<accession>A0A1C3L0S6</accession>
<protein>
    <submittedName>
        <fullName evidence="3">Uncharacterized protein</fullName>
    </submittedName>
</protein>
<dbReference type="VEuPathDB" id="PlasmoDB:PmUG01_12036200"/>
<dbReference type="EMBL" id="LT594500">
    <property type="protein sequence ID" value="SBT80129.1"/>
    <property type="molecule type" value="Genomic_DNA"/>
</dbReference>
<sequence>MHVNELNKTVFKEDYKNKRNTKEVEFMETIENLSDALMSNNDSFDSNACSKTSSSKRVNVKGNEKQKKDNLKNKNKNVPNDKKKEEITPTYIPQIYETYDSNPIEESQTYNNNEYQIGFNIIPNIMAIFYIIITLVIILQSYLSKDHIIIKIINIVKLKLLDLLKTLPITKNLMNKITSSIIVTHLFLDDLMVKSNLMKPYIEAIKGIITEYFFLILFIILMYFISSFILHIIFEIIAMKREKDLLEKESVVLVTNKMTVEEYEDMSFTYSELAKLHDDKDFICLKNKRAGEGIELWNWQIRKHKNQTNDIDICSDIELSDMDEN</sequence>
<name>A0A1C3L0S6_PLAMA</name>
<keyword evidence="2" id="KW-1133">Transmembrane helix</keyword>
<evidence type="ECO:0000256" key="1">
    <source>
        <dbReference type="SAM" id="MobiDB-lite"/>
    </source>
</evidence>
<feature type="compositionally biased region" description="Basic and acidic residues" evidence="1">
    <location>
        <begin position="62"/>
        <end position="72"/>
    </location>
</feature>
<feature type="transmembrane region" description="Helical" evidence="2">
    <location>
        <begin position="121"/>
        <end position="143"/>
    </location>
</feature>
<keyword evidence="2" id="KW-0812">Transmembrane</keyword>
<feature type="transmembrane region" description="Helical" evidence="2">
    <location>
        <begin position="212"/>
        <end position="234"/>
    </location>
</feature>
<proteinExistence type="predicted"/>
<organism evidence="3 4">
    <name type="scientific">Plasmodium malariae</name>
    <dbReference type="NCBI Taxonomy" id="5858"/>
    <lineage>
        <taxon>Eukaryota</taxon>
        <taxon>Sar</taxon>
        <taxon>Alveolata</taxon>
        <taxon>Apicomplexa</taxon>
        <taxon>Aconoidasida</taxon>
        <taxon>Haemosporida</taxon>
        <taxon>Plasmodiidae</taxon>
        <taxon>Plasmodium</taxon>
        <taxon>Plasmodium (Plasmodium)</taxon>
    </lineage>
</organism>
<dbReference type="AlphaFoldDB" id="A0A1C3L0S6"/>
<keyword evidence="2" id="KW-0472">Membrane</keyword>
<evidence type="ECO:0000313" key="3">
    <source>
        <dbReference type="EMBL" id="SBT80129.1"/>
    </source>
</evidence>
<dbReference type="Proteomes" id="UP000219799">
    <property type="component" value="Chromosome 12"/>
</dbReference>
<feature type="compositionally biased region" description="Polar residues" evidence="1">
    <location>
        <begin position="45"/>
        <end position="57"/>
    </location>
</feature>
<evidence type="ECO:0000313" key="4">
    <source>
        <dbReference type="Proteomes" id="UP000219799"/>
    </source>
</evidence>
<feature type="region of interest" description="Disordered" evidence="1">
    <location>
        <begin position="45"/>
        <end position="84"/>
    </location>
</feature>